<evidence type="ECO:0000313" key="2">
    <source>
        <dbReference type="Proteomes" id="UP000225320"/>
    </source>
</evidence>
<evidence type="ECO:0000313" key="1">
    <source>
        <dbReference type="EMBL" id="PGG89696.1"/>
    </source>
</evidence>
<dbReference type="AlphaFoldDB" id="A0A2B7VZI7"/>
<comment type="caution">
    <text evidence="1">The sequence shown here is derived from an EMBL/GenBank/DDBJ whole genome shotgun (WGS) entry which is preliminary data.</text>
</comment>
<dbReference type="Proteomes" id="UP000225320">
    <property type="component" value="Unassembled WGS sequence"/>
</dbReference>
<reference evidence="1 2" key="1">
    <citation type="submission" date="2017-09" db="EMBL/GenBank/DDBJ databases">
        <title>Large-scale bioinformatics analysis of Bacillus genomes uncovers conserved roles of natural products in bacterial physiology.</title>
        <authorList>
            <consortium name="Agbiome Team Llc"/>
            <person name="Bleich R.M."/>
            <person name="Grubbs K.J."/>
            <person name="Santa Maria K.C."/>
            <person name="Allen S.E."/>
            <person name="Farag S."/>
            <person name="Shank E.A."/>
            <person name="Bowers A."/>
        </authorList>
    </citation>
    <scope>NUCLEOTIDE SEQUENCE [LARGE SCALE GENOMIC DNA]</scope>
    <source>
        <strain evidence="1 2">AFS094862</strain>
    </source>
</reference>
<sequence>MIIYSSYKNTVRQLRNVEEFAERVKAEELVDLRTIFPEGQCAVLGVKSGANDAMKKQYDKLEFSDFVLFYQDKHFYSRAIVAYKINSSKLSEYLWGNSIFQHIYLLRDVHPYNLSVARFNEVVYGKSEDFPVMSFRVLSREQSLQVIDAFNLEGDYLDSPVPAVEVSSERHSREDILRALLALENNKDLNRAAKRKYRVEQGLLREFYSMARKRWYAPAVKRSYHQIFLQRQILKSVRTVRMRRS</sequence>
<accession>A0A2B7VZI7</accession>
<name>A0A2B7VZI7_9BACI</name>
<organism evidence="1 2">
    <name type="scientific">Bacillus toyonensis</name>
    <dbReference type="NCBI Taxonomy" id="155322"/>
    <lineage>
        <taxon>Bacteria</taxon>
        <taxon>Bacillati</taxon>
        <taxon>Bacillota</taxon>
        <taxon>Bacilli</taxon>
        <taxon>Bacillales</taxon>
        <taxon>Bacillaceae</taxon>
        <taxon>Bacillus</taxon>
        <taxon>Bacillus cereus group</taxon>
    </lineage>
</organism>
<gene>
    <name evidence="1" type="ORF">CON73_17680</name>
</gene>
<protein>
    <submittedName>
        <fullName evidence="1">Uncharacterized protein</fullName>
    </submittedName>
</protein>
<dbReference type="EMBL" id="NVOI01000066">
    <property type="protein sequence ID" value="PGG89696.1"/>
    <property type="molecule type" value="Genomic_DNA"/>
</dbReference>
<proteinExistence type="predicted"/>